<comment type="subcellular location">
    <subcellularLocation>
        <location evidence="1">Membrane</location>
        <topology evidence="1">Multi-pass membrane protein</topology>
    </subcellularLocation>
</comment>
<dbReference type="PANTHER" id="PTHR47704">
    <property type="entry name" value="POTASSIUM TRANSPORTER KIMA"/>
    <property type="match status" value="1"/>
</dbReference>
<keyword evidence="6" id="KW-0238">DNA-binding</keyword>
<feature type="transmembrane region" description="Helical" evidence="5">
    <location>
        <begin position="447"/>
        <end position="465"/>
    </location>
</feature>
<dbReference type="AlphaFoldDB" id="A0A022KS57"/>
<evidence type="ECO:0000256" key="5">
    <source>
        <dbReference type="SAM" id="Phobius"/>
    </source>
</evidence>
<dbReference type="PANTHER" id="PTHR47704:SF1">
    <property type="entry name" value="POTASSIUM TRANSPORTER KIMA"/>
    <property type="match status" value="1"/>
</dbReference>
<evidence type="ECO:0000256" key="4">
    <source>
        <dbReference type="ARBA" id="ARBA00023136"/>
    </source>
</evidence>
<feature type="transmembrane region" description="Helical" evidence="5">
    <location>
        <begin position="179"/>
        <end position="201"/>
    </location>
</feature>
<keyword evidence="2 5" id="KW-0812">Transmembrane</keyword>
<feature type="transmembrane region" description="Helical" evidence="5">
    <location>
        <begin position="221"/>
        <end position="244"/>
    </location>
</feature>
<dbReference type="Gene3D" id="1.20.1740.10">
    <property type="entry name" value="Amino acid/polyamine transporter I"/>
    <property type="match status" value="1"/>
</dbReference>
<keyword evidence="3 5" id="KW-1133">Transmembrane helix</keyword>
<feature type="transmembrane region" description="Helical" evidence="5">
    <location>
        <begin position="402"/>
        <end position="426"/>
    </location>
</feature>
<protein>
    <submittedName>
        <fullName evidence="6">DNA-binding protein</fullName>
    </submittedName>
</protein>
<reference evidence="6 7" key="1">
    <citation type="journal article" date="2013" name="Genome Announc.">
        <title>Draft genome sequence of an Actinobacterium, Brachybacterium muris strain UCD-AY4.</title>
        <authorList>
            <person name="Lo J.R."/>
            <person name="Lang J.M."/>
            <person name="Darling A.E."/>
            <person name="Eisen J.A."/>
            <person name="Coil D.A."/>
        </authorList>
    </citation>
    <scope>NUCLEOTIDE SEQUENCE [LARGE SCALE GENOMIC DNA]</scope>
    <source>
        <strain evidence="6 7">UCD-AY4</strain>
    </source>
</reference>
<feature type="transmembrane region" description="Helical" evidence="5">
    <location>
        <begin position="265"/>
        <end position="286"/>
    </location>
</feature>
<keyword evidence="7" id="KW-1185">Reference proteome</keyword>
<proteinExistence type="predicted"/>
<feature type="transmembrane region" description="Helical" evidence="5">
    <location>
        <begin position="471"/>
        <end position="489"/>
    </location>
</feature>
<feature type="transmembrane region" description="Helical" evidence="5">
    <location>
        <begin position="52"/>
        <end position="82"/>
    </location>
</feature>
<dbReference type="InterPro" id="IPR002293">
    <property type="entry name" value="AA/rel_permease1"/>
</dbReference>
<organism evidence="6 7">
    <name type="scientific">Brachybacterium muris UCD-AY4</name>
    <dbReference type="NCBI Taxonomy" id="1249481"/>
    <lineage>
        <taxon>Bacteria</taxon>
        <taxon>Bacillati</taxon>
        <taxon>Actinomycetota</taxon>
        <taxon>Actinomycetes</taxon>
        <taxon>Micrococcales</taxon>
        <taxon>Dermabacteraceae</taxon>
        <taxon>Brachybacterium</taxon>
    </lineage>
</organism>
<feature type="transmembrane region" description="Helical" evidence="5">
    <location>
        <begin position="150"/>
        <end position="167"/>
    </location>
</feature>
<evidence type="ECO:0000256" key="3">
    <source>
        <dbReference type="ARBA" id="ARBA00022989"/>
    </source>
</evidence>
<comment type="caution">
    <text evidence="6">The sequence shown here is derived from an EMBL/GenBank/DDBJ whole genome shotgun (WGS) entry which is preliminary data.</text>
</comment>
<name>A0A022KS57_9MICO</name>
<dbReference type="STRING" id="1249481.D641_0111435"/>
<evidence type="ECO:0000313" key="7">
    <source>
        <dbReference type="Proteomes" id="UP000019754"/>
    </source>
</evidence>
<dbReference type="Proteomes" id="UP000019754">
    <property type="component" value="Unassembled WGS sequence"/>
</dbReference>
<dbReference type="EMBL" id="AORC01000014">
    <property type="protein sequence ID" value="EYT48509.1"/>
    <property type="molecule type" value="Genomic_DNA"/>
</dbReference>
<evidence type="ECO:0000256" key="1">
    <source>
        <dbReference type="ARBA" id="ARBA00004141"/>
    </source>
</evidence>
<feature type="transmembrane region" description="Helical" evidence="5">
    <location>
        <begin position="376"/>
        <end position="396"/>
    </location>
</feature>
<dbReference type="RefSeq" id="WP_017823642.1">
    <property type="nucleotide sequence ID" value="NZ_AORC01000014.1"/>
</dbReference>
<evidence type="ECO:0000313" key="6">
    <source>
        <dbReference type="EMBL" id="EYT48509.1"/>
    </source>
</evidence>
<feature type="transmembrane region" description="Helical" evidence="5">
    <location>
        <begin position="110"/>
        <end position="130"/>
    </location>
</feature>
<accession>A0A022KS57</accession>
<feature type="transmembrane region" description="Helical" evidence="5">
    <location>
        <begin position="329"/>
        <end position="355"/>
    </location>
</feature>
<dbReference type="GO" id="GO:0003677">
    <property type="term" value="F:DNA binding"/>
    <property type="evidence" value="ECO:0007669"/>
    <property type="project" value="UniProtKB-KW"/>
</dbReference>
<sequence>MSGLTSTSLKRALLGRAFATEDLSRERLPKRLALPTFASDALSAVAYAPDEILLTLAIAGVTAYTVSPWVALAVVALMAVVVTANRHNVQEYPDGGGDYRVVQDNLGQRAGRAVGAALLVDYVLTVAVAISQAANYASGGLPFLHGWEPWIAIGLIVLVTLVNLRGVRESGRALAVPVYLFMGSLGLLLLAGGVQALTGQIGAAPSAGLEIVPDAAFDQGLTALGGAFLVLRAFSSGCAALTGVEAVGNGVPSFRPPKSRNAATTLVILGALSSVFILGIILLAGATGVRYVADPATQLTREGAPVVDYQQIPVIAQIAQAVFAPASPLFYLVLISTGVVLFLAANTAFNGFPNLASALARSRHLPRQLRLRGDRLAYSNGILMLSLASIVLVWVTGADVSLLIQMYIVGVFVSFSLAQLGMTIHFTRQLRVTTDGAQRRRIARRRVVNAFAFVVVTVVLVIVLLTRFLQGAWVAVLAMVLLWLLMTAVSSHYRRVRAELALPADQVDPVSLPSRSHALVLVASLDRPTMRALAVASATRPTTIEAIIVDDEDVDWRAVADRWRDLDVQIPLRILYAPYRQFSAPVLAHVMNLLSRSPRDEVVVYIPEFLVGHWWEALLHNHSARRLRARLEHLPRVVVATVPWQLGSAQEAMDQVQDEVRSLALRGRGRAR</sequence>
<dbReference type="HOGENOM" id="CLU_017999_1_1_11"/>
<dbReference type="GO" id="GO:0016020">
    <property type="term" value="C:membrane"/>
    <property type="evidence" value="ECO:0007669"/>
    <property type="project" value="UniProtKB-SubCell"/>
</dbReference>
<dbReference type="GO" id="GO:0022857">
    <property type="term" value="F:transmembrane transporter activity"/>
    <property type="evidence" value="ECO:0007669"/>
    <property type="project" value="InterPro"/>
</dbReference>
<keyword evidence="4 5" id="KW-0472">Membrane</keyword>
<gene>
    <name evidence="6" type="ORF">D641_0111435</name>
</gene>
<dbReference type="InterPro" id="IPR053153">
    <property type="entry name" value="APC_K+_Transporter"/>
</dbReference>
<evidence type="ECO:0000256" key="2">
    <source>
        <dbReference type="ARBA" id="ARBA00022692"/>
    </source>
</evidence>
<dbReference type="Pfam" id="PF13520">
    <property type="entry name" value="AA_permease_2"/>
    <property type="match status" value="1"/>
</dbReference>